<organism evidence="2 3">
    <name type="scientific">Xenorhabdus yunnanensis</name>
    <dbReference type="NCBI Taxonomy" id="3025878"/>
    <lineage>
        <taxon>Bacteria</taxon>
        <taxon>Pseudomonadati</taxon>
        <taxon>Pseudomonadota</taxon>
        <taxon>Gammaproteobacteria</taxon>
        <taxon>Enterobacterales</taxon>
        <taxon>Morganellaceae</taxon>
        <taxon>Xenorhabdus</taxon>
    </lineage>
</organism>
<feature type="region of interest" description="Disordered" evidence="1">
    <location>
        <begin position="1"/>
        <end position="20"/>
    </location>
</feature>
<keyword evidence="3" id="KW-1185">Reference proteome</keyword>
<comment type="caution">
    <text evidence="2">The sequence shown here is derived from an EMBL/GenBank/DDBJ whole genome shotgun (WGS) entry which is preliminary data.</text>
</comment>
<reference evidence="2 3" key="1">
    <citation type="submission" date="2023-02" db="EMBL/GenBank/DDBJ databases">
        <title>Entomopathogenic bacteria.</title>
        <authorList>
            <person name="Machado R.A."/>
        </authorList>
    </citation>
    <scope>NUCLEOTIDE SEQUENCE [LARGE SCALE GENOMIC DNA]</scope>
    <source>
        <strain evidence="2 3">XENO-10</strain>
    </source>
</reference>
<protein>
    <submittedName>
        <fullName evidence="2">Uncharacterized protein</fullName>
    </submittedName>
</protein>
<dbReference type="EMBL" id="JAQRFI010000038">
    <property type="protein sequence ID" value="MDC9590530.1"/>
    <property type="molecule type" value="Genomic_DNA"/>
</dbReference>
<evidence type="ECO:0000256" key="1">
    <source>
        <dbReference type="SAM" id="MobiDB-lite"/>
    </source>
</evidence>
<dbReference type="RefSeq" id="WP_273555813.1">
    <property type="nucleotide sequence ID" value="NZ_JAQRFI010000038.1"/>
</dbReference>
<proteinExistence type="predicted"/>
<dbReference type="Proteomes" id="UP001217178">
    <property type="component" value="Unassembled WGS sequence"/>
</dbReference>
<evidence type="ECO:0000313" key="3">
    <source>
        <dbReference type="Proteomes" id="UP001217178"/>
    </source>
</evidence>
<name>A0ABT5LHE1_9GAMM</name>
<gene>
    <name evidence="2" type="ORF">PSI23_14850</name>
</gene>
<evidence type="ECO:0000313" key="2">
    <source>
        <dbReference type="EMBL" id="MDC9590530.1"/>
    </source>
</evidence>
<sequence>MSVERQTLGGGGTPSTINPTLSVPNNTNLVYGQEFYFDVILTETVGKLPPGKNLTVTPKGTGLTIDIIYADLTTTGAEKVIRGQYYLKISNDESKITGGKVSLNISLGTDFNMDIIYNIKKIQFYTLQLIPDKQVIVIPKTFSEPKPSDIGDHYIRYTTQLLEDTGNPLEKKTLKNALVYLSSTPKDSINTNIIVTTDPNPTAQHATIKTYTPTNIVADDRTFISLISDDHGKVSFRVYSNNKIAGGTTTEKPIILVLENMILGQESHAYTSENVYIITPRPQDSRHVLESVMIPSADGGLLNGGPDEPTFEVMIEPYDSPNPSDHILFFTKESDDGVPDISKLVLPIYDMQSTHNANYSFPIPYNVLPHNQWTEFFYVVARNGNARYSVGMQLKYLGGGSDLVPSDGVTRIYNKVEVYSSFADYKSDSTLSKPEEKNALLWEQAYTSRAELSNYINNGGYDVFLKITATNDTTDITKKYPQVGDDVYINMYVRSGNKNLFRQLPKTKLLSILDSVPAGNTTLCSTVVPIIHPKYSGISSYSEGSPAWVYFEYYTMDKTNTLTYSHYWRGMTDTSLPGVDDDS</sequence>
<accession>A0ABT5LHE1</accession>